<dbReference type="OrthoDB" id="8606440at2"/>
<reference evidence="1 2" key="1">
    <citation type="submission" date="2018-06" db="EMBL/GenBank/DDBJ databases">
        <authorList>
            <consortium name="Pathogen Informatics"/>
            <person name="Doyle S."/>
        </authorList>
    </citation>
    <scope>NUCLEOTIDE SEQUENCE [LARGE SCALE GENOMIC DNA]</scope>
    <source>
        <strain evidence="1 2">NCTC12229</strain>
    </source>
</reference>
<evidence type="ECO:0000313" key="2">
    <source>
        <dbReference type="Proteomes" id="UP000254055"/>
    </source>
</evidence>
<dbReference type="AlphaFoldDB" id="A0A378WE21"/>
<dbReference type="RefSeq" id="WP_115133145.1">
    <property type="nucleotide sequence ID" value="NZ_JAUNKT010000068.1"/>
</dbReference>
<dbReference type="Proteomes" id="UP000254055">
    <property type="component" value="Unassembled WGS sequence"/>
</dbReference>
<proteinExistence type="predicted"/>
<accession>A0A378WE21</accession>
<gene>
    <name evidence="1" type="ORF">NCTC12229_00132</name>
</gene>
<organism evidence="1 2">
    <name type="scientific">Neisseria zoodegmatis</name>
    <dbReference type="NCBI Taxonomy" id="326523"/>
    <lineage>
        <taxon>Bacteria</taxon>
        <taxon>Pseudomonadati</taxon>
        <taxon>Pseudomonadota</taxon>
        <taxon>Betaproteobacteria</taxon>
        <taxon>Neisseriales</taxon>
        <taxon>Neisseriaceae</taxon>
        <taxon>Neisseria</taxon>
    </lineage>
</organism>
<evidence type="ECO:0000313" key="1">
    <source>
        <dbReference type="EMBL" id="SUA35726.1"/>
    </source>
</evidence>
<protein>
    <recommendedName>
        <fullName evidence="3">Methionine-binding protein</fullName>
    </recommendedName>
</protein>
<evidence type="ECO:0008006" key="3">
    <source>
        <dbReference type="Google" id="ProtNLM"/>
    </source>
</evidence>
<sequence length="67" mass="7514">MQKALIMLNILMLNACVYTETPYGKAAVIDLPVQSQTVVHKNIHIHAPPGSTVIYQEAQPVQPIYRR</sequence>
<name>A0A378WE21_9NEIS</name>
<dbReference type="EMBL" id="UGRS01000001">
    <property type="protein sequence ID" value="SUA35726.1"/>
    <property type="molecule type" value="Genomic_DNA"/>
</dbReference>